<dbReference type="Pfam" id="PF01103">
    <property type="entry name" value="Omp85"/>
    <property type="match status" value="1"/>
</dbReference>
<evidence type="ECO:0000256" key="1">
    <source>
        <dbReference type="ARBA" id="ARBA00004370"/>
    </source>
</evidence>
<comment type="subcellular location">
    <subcellularLocation>
        <location evidence="1">Membrane</location>
    </subcellularLocation>
</comment>
<dbReference type="Gene3D" id="2.40.160.50">
    <property type="entry name" value="membrane protein fhac: a member of the omp85/tpsb transporter family"/>
    <property type="match status" value="1"/>
</dbReference>
<dbReference type="OrthoDB" id="9771071at2"/>
<proteinExistence type="predicted"/>
<dbReference type="AlphaFoldDB" id="A0A2T6AM19"/>
<organism evidence="4 5">
    <name type="scientific">Christiangramia gaetbulicola</name>
    <dbReference type="NCBI Taxonomy" id="703340"/>
    <lineage>
        <taxon>Bacteria</taxon>
        <taxon>Pseudomonadati</taxon>
        <taxon>Bacteroidota</taxon>
        <taxon>Flavobacteriia</taxon>
        <taxon>Flavobacteriales</taxon>
        <taxon>Flavobacteriaceae</taxon>
        <taxon>Christiangramia</taxon>
    </lineage>
</organism>
<evidence type="ECO:0000313" key="5">
    <source>
        <dbReference type="Proteomes" id="UP000244174"/>
    </source>
</evidence>
<evidence type="ECO:0000259" key="3">
    <source>
        <dbReference type="Pfam" id="PF01103"/>
    </source>
</evidence>
<sequence>MKSSPIKFCCILLLFIFSIEGYAQEKGIKGYMKRRAAKKEAAIEEGRPFLSVLAGPGYTPENGLLLGGGILYTFKTNAEDSLIQRSSIPINTFFSTKGNYGFNAKMATFWFQDKLRINFVGKFSNANDNYFGVGFSEINRLSLGDSTTAYKRESYKISPTVMFRLMKNIYAGMGVDLNRSKVTELNPYMEQNSYYNEFGPENYNAGLKFTGSYDSRDITVNAWKGWFVNFNATFYGDYLGSDNDYNIYELDIRTYHQLNREGNTLALKLYGRVGTGDIPYEELSRIGGTNALRGYIDGQYRDRTGVYLISEWRHMFLKSNEELSKHGIAVWLGSGSIANDLDAINEWIPNLGVGYRFEVQPRMNLRIDFGIGRETSGLYFNFTEAF</sequence>
<reference evidence="4 5" key="1">
    <citation type="submission" date="2018-04" db="EMBL/GenBank/DDBJ databases">
        <title>Genomic Encyclopedia of Archaeal and Bacterial Type Strains, Phase II (KMG-II): from individual species to whole genera.</title>
        <authorList>
            <person name="Goeker M."/>
        </authorList>
    </citation>
    <scope>NUCLEOTIDE SEQUENCE [LARGE SCALE GENOMIC DNA]</scope>
    <source>
        <strain evidence="4 5">DSM 23082</strain>
    </source>
</reference>
<keyword evidence="2" id="KW-0472">Membrane</keyword>
<gene>
    <name evidence="4" type="ORF">C8P64_0856</name>
</gene>
<evidence type="ECO:0000256" key="2">
    <source>
        <dbReference type="ARBA" id="ARBA00023136"/>
    </source>
</evidence>
<dbReference type="Proteomes" id="UP000244174">
    <property type="component" value="Unassembled WGS sequence"/>
</dbReference>
<accession>A0A2T6AM19</accession>
<keyword evidence="5" id="KW-1185">Reference proteome</keyword>
<protein>
    <submittedName>
        <fullName evidence="4">Surface antigen-like protein</fullName>
    </submittedName>
</protein>
<dbReference type="EMBL" id="QBKQ01000001">
    <property type="protein sequence ID" value="PTX44873.1"/>
    <property type="molecule type" value="Genomic_DNA"/>
</dbReference>
<dbReference type="GO" id="GO:0019867">
    <property type="term" value="C:outer membrane"/>
    <property type="evidence" value="ECO:0007669"/>
    <property type="project" value="InterPro"/>
</dbReference>
<dbReference type="RefSeq" id="WP_108170786.1">
    <property type="nucleotide sequence ID" value="NZ_QBKQ01000001.1"/>
</dbReference>
<name>A0A2T6AM19_9FLAO</name>
<feature type="domain" description="Bacterial surface antigen (D15)" evidence="3">
    <location>
        <begin position="111"/>
        <end position="303"/>
    </location>
</feature>
<evidence type="ECO:0000313" key="4">
    <source>
        <dbReference type="EMBL" id="PTX44873.1"/>
    </source>
</evidence>
<dbReference type="InterPro" id="IPR000184">
    <property type="entry name" value="Bac_surfAg_D15"/>
</dbReference>
<comment type="caution">
    <text evidence="4">The sequence shown here is derived from an EMBL/GenBank/DDBJ whole genome shotgun (WGS) entry which is preliminary data.</text>
</comment>